<evidence type="ECO:0000259" key="2">
    <source>
        <dbReference type="Pfam" id="PF04892"/>
    </source>
</evidence>
<dbReference type="InterPro" id="IPR006976">
    <property type="entry name" value="VanZ-like"/>
</dbReference>
<evidence type="ECO:0000256" key="1">
    <source>
        <dbReference type="SAM" id="Phobius"/>
    </source>
</evidence>
<keyword evidence="1" id="KW-0472">Membrane</keyword>
<dbReference type="PIRSF" id="PIRSF033367">
    <property type="entry name" value="UCP033367_VanZ"/>
    <property type="match status" value="1"/>
</dbReference>
<evidence type="ECO:0000313" key="4">
    <source>
        <dbReference type="Proteomes" id="UP000439983"/>
    </source>
</evidence>
<dbReference type="RefSeq" id="WP_153441111.1">
    <property type="nucleotide sequence ID" value="NZ_CP121659.1"/>
</dbReference>
<dbReference type="OrthoDB" id="7908547at2"/>
<reference evidence="3 4" key="1">
    <citation type="journal article" date="2013" name="Genome Biol.">
        <title>Comparative genomics of the core and accessory genomes of 48 Sinorhizobium strains comprising five genospecies.</title>
        <authorList>
            <person name="Sugawara M."/>
            <person name="Epstein B."/>
            <person name="Badgley B.D."/>
            <person name="Unno T."/>
            <person name="Xu L."/>
            <person name="Reese J."/>
            <person name="Gyaneshwar P."/>
            <person name="Denny R."/>
            <person name="Mudge J."/>
            <person name="Bharti A.K."/>
            <person name="Farmer A.D."/>
            <person name="May G.D."/>
            <person name="Woodward J.E."/>
            <person name="Medigue C."/>
            <person name="Vallenet D."/>
            <person name="Lajus A."/>
            <person name="Rouy Z."/>
            <person name="Martinez-Vaz B."/>
            <person name="Tiffin P."/>
            <person name="Young N.D."/>
            <person name="Sadowsky M.J."/>
        </authorList>
    </citation>
    <scope>NUCLEOTIDE SEQUENCE [LARGE SCALE GENOMIC DNA]</scope>
    <source>
        <strain evidence="3 4">USDA4894</strain>
    </source>
</reference>
<keyword evidence="1" id="KW-1133">Transmembrane helix</keyword>
<dbReference type="Pfam" id="PF04892">
    <property type="entry name" value="VanZ"/>
    <property type="match status" value="1"/>
</dbReference>
<gene>
    <name evidence="3" type="ORF">GHK62_21435</name>
</gene>
<feature type="transmembrane region" description="Helical" evidence="1">
    <location>
        <begin position="90"/>
        <end position="108"/>
    </location>
</feature>
<dbReference type="Proteomes" id="UP000439983">
    <property type="component" value="Unassembled WGS sequence"/>
</dbReference>
<dbReference type="EMBL" id="WITC01000090">
    <property type="protein sequence ID" value="MQX17233.1"/>
    <property type="molecule type" value="Genomic_DNA"/>
</dbReference>
<protein>
    <submittedName>
        <fullName evidence="3">VanZ family protein</fullName>
    </submittedName>
</protein>
<organism evidence="3 4">
    <name type="scientific">Sinorhizobium terangae</name>
    <dbReference type="NCBI Taxonomy" id="110322"/>
    <lineage>
        <taxon>Bacteria</taxon>
        <taxon>Pseudomonadati</taxon>
        <taxon>Pseudomonadota</taxon>
        <taxon>Alphaproteobacteria</taxon>
        <taxon>Hyphomicrobiales</taxon>
        <taxon>Rhizobiaceae</taxon>
        <taxon>Sinorhizobium/Ensifer group</taxon>
        <taxon>Sinorhizobium</taxon>
    </lineage>
</organism>
<evidence type="ECO:0000313" key="3">
    <source>
        <dbReference type="EMBL" id="MQX17233.1"/>
    </source>
</evidence>
<feature type="domain" description="VanZ-like" evidence="2">
    <location>
        <begin position="36"/>
        <end position="105"/>
    </location>
</feature>
<dbReference type="AlphaFoldDB" id="A0A6N7LHB2"/>
<accession>A0A6N7LHB2</accession>
<name>A0A6N7LHB2_SINTE</name>
<keyword evidence="4" id="KW-1185">Reference proteome</keyword>
<proteinExistence type="predicted"/>
<dbReference type="InterPro" id="IPR017015">
    <property type="entry name" value="UCP033367_VanZ"/>
</dbReference>
<keyword evidence="1" id="KW-0812">Transmembrane</keyword>
<comment type="caution">
    <text evidence="3">The sequence shown here is derived from an EMBL/GenBank/DDBJ whole genome shotgun (WGS) entry which is preliminary data.</text>
</comment>
<sequence>MNFRRIASLLAWLLFGVIAYSTLSPIGMRPHIGTWVHVERFGAFGLLGFLFMIGYPGRLPFVVAIVLGTAVGFELLQMLSMDRHARLGDLAVKLAGGACGIAAGWLMARRLPRINQNSNYPG</sequence>